<comment type="caution">
    <text evidence="9">The sequence shown here is derived from an EMBL/GenBank/DDBJ whole genome shotgun (WGS) entry which is preliminary data.</text>
</comment>
<dbReference type="PROSITE" id="PS50928">
    <property type="entry name" value="ABC_TM1"/>
    <property type="match status" value="1"/>
</dbReference>
<feature type="transmembrane region" description="Helical" evidence="7">
    <location>
        <begin position="262"/>
        <end position="285"/>
    </location>
</feature>
<feature type="transmembrane region" description="Helical" evidence="7">
    <location>
        <begin position="28"/>
        <end position="50"/>
    </location>
</feature>
<name>A0A011VUV5_RUMAL</name>
<dbReference type="EMBL" id="JEOB01000003">
    <property type="protein sequence ID" value="EXM39001.1"/>
    <property type="molecule type" value="Genomic_DNA"/>
</dbReference>
<dbReference type="GO" id="GO:0005886">
    <property type="term" value="C:plasma membrane"/>
    <property type="evidence" value="ECO:0007669"/>
    <property type="project" value="UniProtKB-SubCell"/>
</dbReference>
<keyword evidence="3" id="KW-1003">Cell membrane</keyword>
<dbReference type="PANTHER" id="PTHR43744:SF1">
    <property type="entry name" value="BINDING-PROTEIN-DEPENDENT TRANSPORT SYSTEMS INNER MEMBRANE COMPONENT"/>
    <property type="match status" value="1"/>
</dbReference>
<dbReference type="InterPro" id="IPR000515">
    <property type="entry name" value="MetI-like"/>
</dbReference>
<evidence type="ECO:0000313" key="9">
    <source>
        <dbReference type="EMBL" id="EXM39001.1"/>
    </source>
</evidence>
<dbReference type="SUPFAM" id="SSF161098">
    <property type="entry name" value="MetI-like"/>
    <property type="match status" value="1"/>
</dbReference>
<keyword evidence="10" id="KW-1185">Reference proteome</keyword>
<dbReference type="Pfam" id="PF00528">
    <property type="entry name" value="BPD_transp_1"/>
    <property type="match status" value="1"/>
</dbReference>
<evidence type="ECO:0000313" key="10">
    <source>
        <dbReference type="Proteomes" id="UP000021369"/>
    </source>
</evidence>
<feature type="transmembrane region" description="Helical" evidence="7">
    <location>
        <begin position="133"/>
        <end position="153"/>
    </location>
</feature>
<evidence type="ECO:0000256" key="3">
    <source>
        <dbReference type="ARBA" id="ARBA00022475"/>
    </source>
</evidence>
<evidence type="ECO:0000256" key="1">
    <source>
        <dbReference type="ARBA" id="ARBA00004651"/>
    </source>
</evidence>
<dbReference type="Gene3D" id="1.10.3720.10">
    <property type="entry name" value="MetI-like"/>
    <property type="match status" value="1"/>
</dbReference>
<comment type="subcellular location">
    <subcellularLocation>
        <location evidence="1 7">Cell membrane</location>
        <topology evidence="1 7">Multi-pass membrane protein</topology>
    </subcellularLocation>
</comment>
<dbReference type="AlphaFoldDB" id="A0A011VUV5"/>
<dbReference type="RefSeq" id="WP_051506519.1">
    <property type="nucleotide sequence ID" value="NZ_JEOB01000003.1"/>
</dbReference>
<feature type="transmembrane region" description="Helical" evidence="7">
    <location>
        <begin position="97"/>
        <end position="121"/>
    </location>
</feature>
<dbReference type="GO" id="GO:0055085">
    <property type="term" value="P:transmembrane transport"/>
    <property type="evidence" value="ECO:0007669"/>
    <property type="project" value="InterPro"/>
</dbReference>
<feature type="transmembrane region" description="Helical" evidence="7">
    <location>
        <begin position="165"/>
        <end position="183"/>
    </location>
</feature>
<evidence type="ECO:0000256" key="7">
    <source>
        <dbReference type="RuleBase" id="RU363032"/>
    </source>
</evidence>
<gene>
    <name evidence="9" type="ORF">RASY3_11915</name>
</gene>
<evidence type="ECO:0000256" key="4">
    <source>
        <dbReference type="ARBA" id="ARBA00022692"/>
    </source>
</evidence>
<proteinExistence type="inferred from homology"/>
<dbReference type="PANTHER" id="PTHR43744">
    <property type="entry name" value="ABC TRANSPORTER PERMEASE PROTEIN MG189-RELATED-RELATED"/>
    <property type="match status" value="1"/>
</dbReference>
<dbReference type="InterPro" id="IPR035906">
    <property type="entry name" value="MetI-like_sf"/>
</dbReference>
<dbReference type="Proteomes" id="UP000021369">
    <property type="component" value="Unassembled WGS sequence"/>
</dbReference>
<keyword evidence="4 7" id="KW-0812">Transmembrane</keyword>
<dbReference type="PATRIC" id="fig|1341156.4.peg.2320"/>
<dbReference type="CDD" id="cd06261">
    <property type="entry name" value="TM_PBP2"/>
    <property type="match status" value="1"/>
</dbReference>
<protein>
    <submittedName>
        <fullName evidence="9">ABC transporter permease</fullName>
    </submittedName>
</protein>
<keyword evidence="2 7" id="KW-0813">Transport</keyword>
<comment type="similarity">
    <text evidence="7">Belongs to the binding-protein-dependent transport system permease family.</text>
</comment>
<dbReference type="OrthoDB" id="153186at2"/>
<reference evidence="9 10" key="1">
    <citation type="submission" date="2013-06" db="EMBL/GenBank/DDBJ databases">
        <title>Rumen cellulosomics: divergent fiber-degrading strategies revealed by comparative genome-wide analysis of six Ruminococcal strains.</title>
        <authorList>
            <person name="Dassa B."/>
            <person name="Borovok I."/>
            <person name="Lamed R."/>
            <person name="Flint H."/>
            <person name="Yeoman C.J."/>
            <person name="White B."/>
            <person name="Bayer E.A."/>
        </authorList>
    </citation>
    <scope>NUCLEOTIDE SEQUENCE [LARGE SCALE GENOMIC DNA]</scope>
    <source>
        <strain evidence="9 10">SY3</strain>
    </source>
</reference>
<accession>A0A011VUV5</accession>
<evidence type="ECO:0000256" key="2">
    <source>
        <dbReference type="ARBA" id="ARBA00022448"/>
    </source>
</evidence>
<evidence type="ECO:0000256" key="5">
    <source>
        <dbReference type="ARBA" id="ARBA00022989"/>
    </source>
</evidence>
<organism evidence="9 10">
    <name type="scientific">Ruminococcus albus SY3</name>
    <dbReference type="NCBI Taxonomy" id="1341156"/>
    <lineage>
        <taxon>Bacteria</taxon>
        <taxon>Bacillati</taxon>
        <taxon>Bacillota</taxon>
        <taxon>Clostridia</taxon>
        <taxon>Eubacteriales</taxon>
        <taxon>Oscillospiraceae</taxon>
        <taxon>Ruminococcus</taxon>
    </lineage>
</organism>
<sequence>MAGRKKKKQSIETLKVSDKKKSINGSRAGDVCIFIFLVLLGAFMVFPLYYSVIQSLKPVEELFVFPPKLYVINPTGRNFSDMFRVAANSWQVPLSRYIFNSFFITIVICGANLFVCCCAAFVLSKCRFPGDKFINQVIVLALLFASNATWIMQFMVMAKLRMIDTYWALILPSISTSIGLYLMRQSMSTIHDAMVEAAKVDGASLFRICWQIVVPNSKPALMTLIIFAFQGAWNMQGGALIYSEELKTLPTVVQQISAAGLARQGVTFASSVVLLIPPLAVFLVAQGNVMETMANSGMKD</sequence>
<keyword evidence="5 7" id="KW-1133">Transmembrane helix</keyword>
<evidence type="ECO:0000259" key="8">
    <source>
        <dbReference type="PROSITE" id="PS50928"/>
    </source>
</evidence>
<evidence type="ECO:0000256" key="6">
    <source>
        <dbReference type="ARBA" id="ARBA00023136"/>
    </source>
</evidence>
<keyword evidence="6 7" id="KW-0472">Membrane</keyword>
<feature type="domain" description="ABC transmembrane type-1" evidence="8">
    <location>
        <begin position="98"/>
        <end position="285"/>
    </location>
</feature>